<dbReference type="VEuPathDB" id="FungiDB:YALI1_D11368g"/>
<evidence type="ECO:0000313" key="4">
    <source>
        <dbReference type="EMBL" id="AOW03803.1"/>
    </source>
</evidence>
<dbReference type="EMBL" id="KZ859017">
    <property type="protein sequence ID" value="RDW24867.1"/>
    <property type="molecule type" value="Genomic_DNA"/>
</dbReference>
<evidence type="ECO:0000256" key="1">
    <source>
        <dbReference type="ARBA" id="ARBA00009679"/>
    </source>
</evidence>
<feature type="compositionally biased region" description="Low complexity" evidence="2">
    <location>
        <begin position="702"/>
        <end position="713"/>
    </location>
</feature>
<feature type="compositionally biased region" description="Low complexity" evidence="2">
    <location>
        <begin position="114"/>
        <end position="132"/>
    </location>
</feature>
<dbReference type="KEGG" id="yli:2910679"/>
<dbReference type="GO" id="GO:0006270">
    <property type="term" value="P:DNA replication initiation"/>
    <property type="evidence" value="ECO:0007669"/>
    <property type="project" value="InterPro"/>
</dbReference>
<dbReference type="Proteomes" id="UP000182444">
    <property type="component" value="Chromosome 1D"/>
</dbReference>
<feature type="compositionally biased region" description="Polar residues" evidence="2">
    <location>
        <begin position="603"/>
        <end position="617"/>
    </location>
</feature>
<sequence>MTEELEETISNLKGDLLDMQELILKKDREILWLGDEMKRLKKALEKAQSNSVGENRQAGSNSQQKATTYSLQDSDKLGKSGKSGTQIESPKQLEQHGTKPVDSVSPEPKPMAPPTSTVRSTTPTTASSTASLTKKEWTPYERKDPLMEFDDIPGMDDYDAHLDELLNGGRPTTPPPVSQKPEAVVQATTPVRAKSAPQVLGTPEKTRQKNLDILHQARQNQLQEQRKEEERKEYERRNLVIKPVESMVKREQDHGAFARSMIEKTAKSKSQHDTKEKQLQKKLDNKAAELSGKRIGKQQSKDLLTKFFRGGREERERGVLAIGEDTAQQENDPFADEEDIYSMNENQMFYQGKAEDPAALRREADMKKKDLDETSLFFLRERFLSPEEIDIMTEDMKVFSVTECLRAARGGTDMDEPSFAVCGVITSANVQMYNYGGSTRKVIKMRIADLATLKEEWTVSLSCRKDATDRCLHWRPGSVVILVNPVLERFYVTNKDSGKKQEETGFSINSGDSNLAFEIGMTADIGRCEANTRSGEQCKRVIYKRKLDVCIQHAEIREREKKKKEQMAKNGVSRLKTIDGSSAPPTSTRSEFNSVPSLVKGTKITSFKPQGQPMQSKSFKRPAEEELRRQRRENEKITEELLKSNPRVAETVFGKQDSKRVPLPKHMSQHRHPDDIKVSRYQDDKRMSDYVLQKPDRKKAKSASSTASNESCSIPTGPRAMTEGTKSVVAEAARKQVLLARNQGFLDDDSDSDGLEIV</sequence>
<dbReference type="Proteomes" id="UP000256601">
    <property type="component" value="Unassembled WGS sequence"/>
</dbReference>
<proteinExistence type="inferred from homology"/>
<feature type="compositionally biased region" description="Polar residues" evidence="2">
    <location>
        <begin position="579"/>
        <end position="596"/>
    </location>
</feature>
<feature type="domain" description="Zinc finger Mcm10/DnaG-type" evidence="3">
    <location>
        <begin position="520"/>
        <end position="564"/>
    </location>
</feature>
<feature type="region of interest" description="Disordered" evidence="2">
    <location>
        <begin position="256"/>
        <end position="295"/>
    </location>
</feature>
<dbReference type="GO" id="GO:0003697">
    <property type="term" value="F:single-stranded DNA binding"/>
    <property type="evidence" value="ECO:0007669"/>
    <property type="project" value="InterPro"/>
</dbReference>
<dbReference type="InterPro" id="IPR015408">
    <property type="entry name" value="Znf_Mcm10/DnaG"/>
</dbReference>
<feature type="compositionally biased region" description="Basic and acidic residues" evidence="2">
    <location>
        <begin position="224"/>
        <end position="234"/>
    </location>
</feature>
<feature type="region of interest" description="Disordered" evidence="2">
    <location>
        <begin position="561"/>
        <end position="727"/>
    </location>
</feature>
<evidence type="ECO:0000259" key="3">
    <source>
        <dbReference type="Pfam" id="PF09329"/>
    </source>
</evidence>
<evidence type="ECO:0000256" key="2">
    <source>
        <dbReference type="SAM" id="MobiDB-lite"/>
    </source>
</evidence>
<comment type="similarity">
    <text evidence="1">Belongs to the MCM10 family.</text>
</comment>
<dbReference type="Pfam" id="PF09329">
    <property type="entry name" value="zf-primase"/>
    <property type="match status" value="1"/>
</dbReference>
<evidence type="ECO:0000313" key="5">
    <source>
        <dbReference type="EMBL" id="RDW24867.1"/>
    </source>
</evidence>
<feature type="compositionally biased region" description="Acidic residues" evidence="2">
    <location>
        <begin position="147"/>
        <end position="157"/>
    </location>
</feature>
<organism evidence="4 6">
    <name type="scientific">Yarrowia lipolytica</name>
    <name type="common">Candida lipolytica</name>
    <dbReference type="NCBI Taxonomy" id="4952"/>
    <lineage>
        <taxon>Eukaryota</taxon>
        <taxon>Fungi</taxon>
        <taxon>Dikarya</taxon>
        <taxon>Ascomycota</taxon>
        <taxon>Saccharomycotina</taxon>
        <taxon>Dipodascomycetes</taxon>
        <taxon>Dipodascales</taxon>
        <taxon>Dipodascales incertae sedis</taxon>
        <taxon>Yarrowia</taxon>
    </lineage>
</organism>
<dbReference type="AlphaFoldDB" id="A0A1D8NDV7"/>
<protein>
    <recommendedName>
        <fullName evidence="3">Zinc finger Mcm10/DnaG-type domain-containing protein</fullName>
    </recommendedName>
</protein>
<feature type="compositionally biased region" description="Basic and acidic residues" evidence="2">
    <location>
        <begin position="256"/>
        <end position="287"/>
    </location>
</feature>
<dbReference type="VEuPathDB" id="FungiDB:YALI0_D08888g"/>
<feature type="compositionally biased region" description="Basic and acidic residues" evidence="2">
    <location>
        <begin position="671"/>
        <end position="688"/>
    </location>
</feature>
<dbReference type="Gene3D" id="2.40.50.140">
    <property type="entry name" value="Nucleic acid-binding proteins"/>
    <property type="match status" value="1"/>
</dbReference>
<evidence type="ECO:0000313" key="7">
    <source>
        <dbReference type="Proteomes" id="UP000256601"/>
    </source>
</evidence>
<accession>A0A1D8NDV7</accession>
<evidence type="ECO:0000313" key="6">
    <source>
        <dbReference type="Proteomes" id="UP000182444"/>
    </source>
</evidence>
<dbReference type="PANTHER" id="PTHR13454">
    <property type="entry name" value="PROTEIN MCM10 HOMOLOG"/>
    <property type="match status" value="1"/>
</dbReference>
<name>A0A1D8NDV7_YARLL</name>
<gene>
    <name evidence="5" type="ORF">B0I71DRAFT_133536</name>
    <name evidence="4" type="ORF">YALI1_D11368g</name>
</gene>
<dbReference type="InterPro" id="IPR040184">
    <property type="entry name" value="Mcm10"/>
</dbReference>
<reference evidence="4 6" key="1">
    <citation type="journal article" date="2016" name="PLoS ONE">
        <title>Sequence Assembly of Yarrowia lipolytica Strain W29/CLIB89 Shows Transposable Element Diversity.</title>
        <authorList>
            <person name="Magnan C."/>
            <person name="Yu J."/>
            <person name="Chang I."/>
            <person name="Jahn E."/>
            <person name="Kanomata Y."/>
            <person name="Wu J."/>
            <person name="Zeller M."/>
            <person name="Oakes M."/>
            <person name="Baldi P."/>
            <person name="Sandmeyer S."/>
        </authorList>
    </citation>
    <scope>NUCLEOTIDE SEQUENCE [LARGE SCALE GENOMIC DNA]</scope>
    <source>
        <strain evidence="4">CLIB89</strain>
        <strain evidence="6">CLIB89(W29)</strain>
    </source>
</reference>
<reference evidence="5 7" key="2">
    <citation type="submission" date="2018-07" db="EMBL/GenBank/DDBJ databases">
        <title>Draft Genome Assemblies for Five Robust Yarrowia lipolytica Strains Exhibiting High Lipid Production and Pentose Sugar Utilization and Sugar Alcohol Secretion from Undetoxified Lignocellulosic Biomass Hydrolysates.</title>
        <authorList>
            <consortium name="DOE Joint Genome Institute"/>
            <person name="Walker C."/>
            <person name="Ryu S."/>
            <person name="Na H."/>
            <person name="Zane M."/>
            <person name="LaButti K."/>
            <person name="Lipzen A."/>
            <person name="Haridas S."/>
            <person name="Barry K."/>
            <person name="Grigoriev I.V."/>
            <person name="Quarterman J."/>
            <person name="Slininger P."/>
            <person name="Dien B."/>
            <person name="Trinh C.T."/>
        </authorList>
    </citation>
    <scope>NUCLEOTIDE SEQUENCE [LARGE SCALE GENOMIC DNA]</scope>
    <source>
        <strain evidence="5 7">YB392</strain>
    </source>
</reference>
<dbReference type="PANTHER" id="PTHR13454:SF11">
    <property type="entry name" value="PROTEIN MCM10 HOMOLOG"/>
    <property type="match status" value="1"/>
</dbReference>
<feature type="compositionally biased region" description="Basic and acidic residues" evidence="2">
    <location>
        <begin position="621"/>
        <end position="642"/>
    </location>
</feature>
<feature type="compositionally biased region" description="Polar residues" evidence="2">
    <location>
        <begin position="47"/>
        <end position="72"/>
    </location>
</feature>
<feature type="region of interest" description="Disordered" evidence="2">
    <location>
        <begin position="44"/>
        <end position="234"/>
    </location>
</feature>
<dbReference type="EMBL" id="CP017556">
    <property type="protein sequence ID" value="AOW03803.1"/>
    <property type="molecule type" value="Genomic_DNA"/>
</dbReference>
<dbReference type="GO" id="GO:0043596">
    <property type="term" value="C:nuclear replication fork"/>
    <property type="evidence" value="ECO:0007669"/>
    <property type="project" value="TreeGrafter"/>
</dbReference>
<feature type="compositionally biased region" description="Basic and acidic residues" evidence="2">
    <location>
        <begin position="133"/>
        <end position="146"/>
    </location>
</feature>
<dbReference type="InterPro" id="IPR012340">
    <property type="entry name" value="NA-bd_OB-fold"/>
</dbReference>
<dbReference type="GO" id="GO:0003688">
    <property type="term" value="F:DNA replication origin binding"/>
    <property type="evidence" value="ECO:0007669"/>
    <property type="project" value="TreeGrafter"/>
</dbReference>
<dbReference type="GeneID" id="2910679"/>